<evidence type="ECO:0000313" key="1">
    <source>
        <dbReference type="EMBL" id="KAL3805144.1"/>
    </source>
</evidence>
<reference evidence="1 2" key="1">
    <citation type="journal article" date="2020" name="G3 (Bethesda)">
        <title>Improved Reference Genome for Cyclotella cryptica CCMP332, a Model for Cell Wall Morphogenesis, Salinity Adaptation, and Lipid Production in Diatoms (Bacillariophyta).</title>
        <authorList>
            <person name="Roberts W.R."/>
            <person name="Downey K.M."/>
            <person name="Ruck E.C."/>
            <person name="Traller J.C."/>
            <person name="Alverson A.J."/>
        </authorList>
    </citation>
    <scope>NUCLEOTIDE SEQUENCE [LARGE SCALE GENOMIC DNA]</scope>
    <source>
        <strain evidence="1 2">CCMP332</strain>
    </source>
</reference>
<name>A0ABD3QY57_9STRA</name>
<dbReference type="Gene3D" id="3.90.190.10">
    <property type="entry name" value="Protein tyrosine phosphatase superfamily"/>
    <property type="match status" value="1"/>
</dbReference>
<proteinExistence type="predicted"/>
<evidence type="ECO:0008006" key="3">
    <source>
        <dbReference type="Google" id="ProtNLM"/>
    </source>
</evidence>
<evidence type="ECO:0000313" key="2">
    <source>
        <dbReference type="Proteomes" id="UP001516023"/>
    </source>
</evidence>
<comment type="caution">
    <text evidence="1">The sequence shown here is derived from an EMBL/GenBank/DDBJ whole genome shotgun (WGS) entry which is preliminary data.</text>
</comment>
<dbReference type="SUPFAM" id="SSF52799">
    <property type="entry name" value="(Phosphotyrosine protein) phosphatases II"/>
    <property type="match status" value="1"/>
</dbReference>
<accession>A0ABD3QY57</accession>
<dbReference type="AlphaFoldDB" id="A0ABD3QY57"/>
<keyword evidence="2" id="KW-1185">Reference proteome</keyword>
<organism evidence="1 2">
    <name type="scientific">Cyclotella cryptica</name>
    <dbReference type="NCBI Taxonomy" id="29204"/>
    <lineage>
        <taxon>Eukaryota</taxon>
        <taxon>Sar</taxon>
        <taxon>Stramenopiles</taxon>
        <taxon>Ochrophyta</taxon>
        <taxon>Bacillariophyta</taxon>
        <taxon>Coscinodiscophyceae</taxon>
        <taxon>Thalassiosirophycidae</taxon>
        <taxon>Stephanodiscales</taxon>
        <taxon>Stephanodiscaceae</taxon>
        <taxon>Cyclotella</taxon>
    </lineage>
</organism>
<protein>
    <recommendedName>
        <fullName evidence="3">Tyrosine specific protein phosphatases domain-containing protein</fullName>
    </recommendedName>
</protein>
<dbReference type="EMBL" id="JABMIG020000004">
    <property type="protein sequence ID" value="KAL3805144.1"/>
    <property type="molecule type" value="Genomic_DNA"/>
</dbReference>
<dbReference type="Proteomes" id="UP001516023">
    <property type="component" value="Unassembled WGS sequence"/>
</dbReference>
<gene>
    <name evidence="1" type="ORF">HJC23_003372</name>
</gene>
<dbReference type="InterPro" id="IPR029021">
    <property type="entry name" value="Prot-tyrosine_phosphatase-like"/>
</dbReference>
<sequence length="323" mass="37101">MILFSFLIRSTAFFSQITQSRGAFQSFSNTRTTKLADAHSPPTISSLLDRAQTVRRKLYGNNDSLPTFLHDTTQLAYPSSTYLMKPDDSRQRHTHSVMRGFCNWLLPKRIMIGQYPGMTPESNGPSLDECHRHIETMVRDARISLFCCLQTEVPSQWDNAGWDRDKVYLEPMSLRKEFPRPFTRYGTMTRELADHRRMDFIHNPIEDLGVPTCNNSLLRLLSGLIQHLEENEARDDCNNAIYIHCWGGRGRAGLVGSCLVSLLFPELESSDVLEFVQEAYSTRLGAADMPYGLRRSPQTDQQRSFVKEFVRLVHNEREQSTKT</sequence>